<dbReference type="OrthoDB" id="421838at2759"/>
<dbReference type="PANTHER" id="PTHR12706:SF30">
    <property type="entry name" value="PROTEIN STRAWBERRY NOTCH-RELATED"/>
    <property type="match status" value="1"/>
</dbReference>
<dbReference type="PANTHER" id="PTHR12706">
    <property type="entry name" value="STRAWBERRY NOTCH-RELATED"/>
    <property type="match status" value="1"/>
</dbReference>
<dbReference type="GO" id="GO:0006355">
    <property type="term" value="P:regulation of DNA-templated transcription"/>
    <property type="evidence" value="ECO:0007669"/>
    <property type="project" value="InterPro"/>
</dbReference>
<dbReference type="InterPro" id="IPR027417">
    <property type="entry name" value="P-loop_NTPase"/>
</dbReference>
<dbReference type="AlphaFoldDB" id="A0A226E928"/>
<feature type="compositionally biased region" description="Acidic residues" evidence="2">
    <location>
        <begin position="1126"/>
        <end position="1144"/>
    </location>
</feature>
<feature type="domain" description="Strawberry notch AAA" evidence="4">
    <location>
        <begin position="27"/>
        <end position="348"/>
    </location>
</feature>
<dbReference type="Pfam" id="PF13872">
    <property type="entry name" value="AAA_34"/>
    <property type="match status" value="1"/>
</dbReference>
<reference evidence="5 6" key="1">
    <citation type="submission" date="2015-12" db="EMBL/GenBank/DDBJ databases">
        <title>The genome of Folsomia candida.</title>
        <authorList>
            <person name="Faddeeva A."/>
            <person name="Derks M.F."/>
            <person name="Anvar Y."/>
            <person name="Smit S."/>
            <person name="Van Straalen N."/>
            <person name="Roelofs D."/>
        </authorList>
    </citation>
    <scope>NUCLEOTIDE SEQUENCE [LARGE SCALE GENOMIC DNA]</scope>
    <source>
        <strain evidence="5 6">VU population</strain>
        <tissue evidence="5">Whole body</tissue>
    </source>
</reference>
<feature type="domain" description="Strawberry notch helicase C" evidence="3">
    <location>
        <begin position="641"/>
        <end position="898"/>
    </location>
</feature>
<feature type="compositionally biased region" description="Low complexity" evidence="2">
    <location>
        <begin position="554"/>
        <end position="566"/>
    </location>
</feature>
<evidence type="ECO:0000313" key="5">
    <source>
        <dbReference type="EMBL" id="OXA53371.1"/>
    </source>
</evidence>
<feature type="compositionally biased region" description="Basic and acidic residues" evidence="2">
    <location>
        <begin position="575"/>
        <end position="584"/>
    </location>
</feature>
<protein>
    <submittedName>
        <fullName evidence="5">Protein strawberry notch 1</fullName>
    </submittedName>
</protein>
<feature type="compositionally biased region" description="Low complexity" evidence="2">
    <location>
        <begin position="1151"/>
        <end position="1162"/>
    </location>
</feature>
<evidence type="ECO:0000256" key="1">
    <source>
        <dbReference type="ARBA" id="ARBA00006992"/>
    </source>
</evidence>
<feature type="compositionally biased region" description="Acidic residues" evidence="2">
    <location>
        <begin position="1163"/>
        <end position="1191"/>
    </location>
</feature>
<feature type="region of interest" description="Disordered" evidence="2">
    <location>
        <begin position="1112"/>
        <end position="1191"/>
    </location>
</feature>
<accession>A0A226E928</accession>
<dbReference type="InterPro" id="IPR026937">
    <property type="entry name" value="SBNO_Helicase_C_dom"/>
</dbReference>
<dbReference type="InterPro" id="IPR039187">
    <property type="entry name" value="SNO_AAA"/>
</dbReference>
<dbReference type="Proteomes" id="UP000198287">
    <property type="component" value="Unassembled WGS sequence"/>
</dbReference>
<evidence type="ECO:0000313" key="6">
    <source>
        <dbReference type="Proteomes" id="UP000198287"/>
    </source>
</evidence>
<evidence type="ECO:0000259" key="3">
    <source>
        <dbReference type="Pfam" id="PF13871"/>
    </source>
</evidence>
<name>A0A226E928_FOLCA</name>
<dbReference type="Gene3D" id="3.40.50.300">
    <property type="entry name" value="P-loop containing nucleotide triphosphate hydrolases"/>
    <property type="match status" value="2"/>
</dbReference>
<proteinExistence type="inferred from homology"/>
<feature type="region of interest" description="Disordered" evidence="2">
    <location>
        <begin position="172"/>
        <end position="204"/>
    </location>
</feature>
<dbReference type="InterPro" id="IPR026741">
    <property type="entry name" value="SNO"/>
</dbReference>
<keyword evidence="6" id="KW-1185">Reference proteome</keyword>
<feature type="compositionally biased region" description="Acidic residues" evidence="2">
    <location>
        <begin position="177"/>
        <end position="204"/>
    </location>
</feature>
<evidence type="ECO:0000259" key="4">
    <source>
        <dbReference type="Pfam" id="PF13872"/>
    </source>
</evidence>
<comment type="caution">
    <text evidence="5">The sequence shown here is derived from an EMBL/GenBank/DDBJ whole genome shotgun (WGS) entry which is preliminary data.</text>
</comment>
<dbReference type="SUPFAM" id="SSF52540">
    <property type="entry name" value="P-loop containing nucleoside triphosphate hydrolases"/>
    <property type="match status" value="2"/>
</dbReference>
<dbReference type="Pfam" id="PF13871">
    <property type="entry name" value="Helicase_C_4"/>
    <property type="match status" value="1"/>
</dbReference>
<feature type="region of interest" description="Disordered" evidence="2">
    <location>
        <begin position="532"/>
        <end position="584"/>
    </location>
</feature>
<gene>
    <name evidence="5" type="ORF">Fcan01_11835</name>
</gene>
<evidence type="ECO:0000256" key="2">
    <source>
        <dbReference type="SAM" id="MobiDB-lite"/>
    </source>
</evidence>
<dbReference type="EMBL" id="LNIX01000005">
    <property type="protein sequence ID" value="OXA53371.1"/>
    <property type="molecule type" value="Genomic_DNA"/>
</dbReference>
<comment type="similarity">
    <text evidence="1">Belongs to the SBNO family.</text>
</comment>
<organism evidence="5 6">
    <name type="scientific">Folsomia candida</name>
    <name type="common">Springtail</name>
    <dbReference type="NCBI Taxonomy" id="158441"/>
    <lineage>
        <taxon>Eukaryota</taxon>
        <taxon>Metazoa</taxon>
        <taxon>Ecdysozoa</taxon>
        <taxon>Arthropoda</taxon>
        <taxon>Hexapoda</taxon>
        <taxon>Collembola</taxon>
        <taxon>Entomobryomorpha</taxon>
        <taxon>Isotomoidea</taxon>
        <taxon>Isotomidae</taxon>
        <taxon>Proisotominae</taxon>
        <taxon>Folsomia</taxon>
    </lineage>
</organism>
<sequence length="1191" mass="133019">MAIRQIDVPRFKKYICKGVPKEWDTPHAGGLTESTSLSYIKGPEMTYSPRILSTTGDLTKQLETLGGNAPLSGPQVEFLIRCCQRMSEPMVNGFQPGFLLGDGTGVGKTREIAALFWELYVGMKVKKAVWLSTSSELSYGAIQELDFIAKLIGTRTTLYVRVKGKILEFQIGNSDDNHDENDDDTEEEEEEQEEEEDSQDGVEFNDADGGILFATYSSMANPDIDDFLVDNDFDGLIILDECHLAKGYDTGRTTMVNGRRRKGSVTGRNVANMQIRYPRAKILYASATVGTEPCHLKYMSRLSLWGEGCLFNSMSEFNKIVVKSCGVSVTEFLMIYLKSRGRFIARHLPPVLDWKVIIRDITDQDKLLYNDCVEMWQAILAVMKDNRQPNMDSASKKLARKNDGSYWGTHQSFFSALLLSFSLPSLEEITKAYPQEDWAYIITLAFTGQKALLRDYACVDSKLPPSMTRTRLNGALGLVGLRFLPSLKDAPFSQDDDSSSSIIASPITTTTSTTAADTGGELQCAQDLLHHHETTTSTGPQTKIPRLDFPDCRSSSSSSSSRQSSSPEEEDEEGSFVHESDQGQVDDHCLEARRNDHDWEHVLTMCGADVQIKKGFTVSEDQIRSLISMYQALEARLPTTPIDYLFEMFGGEENVAEITGRTNRVVDGEIVSRKIDCIKQQKRFQNQECNVIILSDKGSTGINLHAQVTEANLTPKKRLHICAELPWSAERTTQGFGRTHRSGEKYPPSYKILTTNVPGQLRFVVSNVERLAKQAAISSGDRVGVDLDTCLSIDAKVSNLACRKVISEFVARIERHDMVEYAQDAYATGLVTKGDDENDGGGLGKPTVGRNSKTLAKVYNRVLGMKIDTQKYFHALFTCAAQTELDHAKEIGQFDHGLKLVSFLCKLKSNPKYDVIYPLRSGQVSLWTILVDRGLPWNKLQLVVNDSPSASVDYYIKGENQIICAIKHRKNSTKLRLYTPYNVEHRLVDADHIQRFNWKKLDCPVEAKTWWNRILSMTAKLNTCHHKMLDIESPLCSSKCEDGVRCAIRHVIVGDVISAWHELTTVLSACPQSIFMTVFRKRDDGKSDPINQVGVLIPTNAVDALQEALANRVRHDEEQPYLSQDPNDDDEDEDGDDEAEDDEAVNFNPQTSESDYSTSESASGDDDDDGSDCDETIDDETMSINSDEDTD</sequence>